<feature type="region of interest" description="Disordered" evidence="1">
    <location>
        <begin position="388"/>
        <end position="426"/>
    </location>
</feature>
<evidence type="ECO:0000259" key="2">
    <source>
        <dbReference type="Pfam" id="PF13679"/>
    </source>
</evidence>
<evidence type="ECO:0000313" key="4">
    <source>
        <dbReference type="EnsemblProtists" id="EKX40467"/>
    </source>
</evidence>
<evidence type="ECO:0000256" key="1">
    <source>
        <dbReference type="SAM" id="MobiDB-lite"/>
    </source>
</evidence>
<reference evidence="4" key="3">
    <citation type="submission" date="2015-06" db="UniProtKB">
        <authorList>
            <consortium name="EnsemblProtists"/>
        </authorList>
    </citation>
    <scope>IDENTIFICATION</scope>
</reference>
<protein>
    <recommendedName>
        <fullName evidence="2">Methyltransferase domain-containing protein</fullName>
    </recommendedName>
</protein>
<dbReference type="AlphaFoldDB" id="L1IWJ2"/>
<dbReference type="PANTHER" id="PTHR13369:SF0">
    <property type="entry name" value="GLUTATHIONE S-TRANSFERASE C-TERMINAL DOMAIN-CONTAINING PROTEIN"/>
    <property type="match status" value="1"/>
</dbReference>
<dbReference type="EMBL" id="JH993031">
    <property type="protein sequence ID" value="EKX40467.1"/>
    <property type="molecule type" value="Genomic_DNA"/>
</dbReference>
<accession>L1IWJ2</accession>
<reference evidence="5" key="2">
    <citation type="submission" date="2012-11" db="EMBL/GenBank/DDBJ databases">
        <authorList>
            <person name="Kuo A."/>
            <person name="Curtis B.A."/>
            <person name="Tanifuji G."/>
            <person name="Burki F."/>
            <person name="Gruber A."/>
            <person name="Irimia M."/>
            <person name="Maruyama S."/>
            <person name="Arias M.C."/>
            <person name="Ball S.G."/>
            <person name="Gile G.H."/>
            <person name="Hirakawa Y."/>
            <person name="Hopkins J.F."/>
            <person name="Rensing S.A."/>
            <person name="Schmutz J."/>
            <person name="Symeonidi A."/>
            <person name="Elias M."/>
            <person name="Eveleigh R.J."/>
            <person name="Herman E.K."/>
            <person name="Klute M.J."/>
            <person name="Nakayama T."/>
            <person name="Obornik M."/>
            <person name="Reyes-Prieto A."/>
            <person name="Armbrust E.V."/>
            <person name="Aves S.J."/>
            <person name="Beiko R.G."/>
            <person name="Coutinho P."/>
            <person name="Dacks J.B."/>
            <person name="Durnford D.G."/>
            <person name="Fast N.M."/>
            <person name="Green B.R."/>
            <person name="Grisdale C."/>
            <person name="Hempe F."/>
            <person name="Henrissat B."/>
            <person name="Hoppner M.P."/>
            <person name="Ishida K.-I."/>
            <person name="Kim E."/>
            <person name="Koreny L."/>
            <person name="Kroth P.G."/>
            <person name="Liu Y."/>
            <person name="Malik S.-B."/>
            <person name="Maier U.G."/>
            <person name="McRose D."/>
            <person name="Mock T."/>
            <person name="Neilson J.A."/>
            <person name="Onodera N.T."/>
            <person name="Poole A.M."/>
            <person name="Pritham E.J."/>
            <person name="Richards T.A."/>
            <person name="Rocap G."/>
            <person name="Roy S.W."/>
            <person name="Sarai C."/>
            <person name="Schaack S."/>
            <person name="Shirato S."/>
            <person name="Slamovits C.H."/>
            <person name="Spencer D.F."/>
            <person name="Suzuki S."/>
            <person name="Worden A.Z."/>
            <person name="Zauner S."/>
            <person name="Barry K."/>
            <person name="Bell C."/>
            <person name="Bharti A.K."/>
            <person name="Crow J.A."/>
            <person name="Grimwood J."/>
            <person name="Kramer R."/>
            <person name="Lindquist E."/>
            <person name="Lucas S."/>
            <person name="Salamov A."/>
            <person name="McFadden G.I."/>
            <person name="Lane C.E."/>
            <person name="Keeling P.J."/>
            <person name="Gray M.W."/>
            <person name="Grigoriev I.V."/>
            <person name="Archibald J.M."/>
        </authorList>
    </citation>
    <scope>NUCLEOTIDE SEQUENCE</scope>
    <source>
        <strain evidence="5">CCMP2712</strain>
    </source>
</reference>
<evidence type="ECO:0000313" key="5">
    <source>
        <dbReference type="Proteomes" id="UP000011087"/>
    </source>
</evidence>
<dbReference type="Pfam" id="PF13679">
    <property type="entry name" value="Methyltransf_32"/>
    <property type="match status" value="1"/>
</dbReference>
<reference evidence="3 5" key="1">
    <citation type="journal article" date="2012" name="Nature">
        <title>Algal genomes reveal evolutionary mosaicism and the fate of nucleomorphs.</title>
        <authorList>
            <consortium name="DOE Joint Genome Institute"/>
            <person name="Curtis B.A."/>
            <person name="Tanifuji G."/>
            <person name="Burki F."/>
            <person name="Gruber A."/>
            <person name="Irimia M."/>
            <person name="Maruyama S."/>
            <person name="Arias M.C."/>
            <person name="Ball S.G."/>
            <person name="Gile G.H."/>
            <person name="Hirakawa Y."/>
            <person name="Hopkins J.F."/>
            <person name="Kuo A."/>
            <person name="Rensing S.A."/>
            <person name="Schmutz J."/>
            <person name="Symeonidi A."/>
            <person name="Elias M."/>
            <person name="Eveleigh R.J."/>
            <person name="Herman E.K."/>
            <person name="Klute M.J."/>
            <person name="Nakayama T."/>
            <person name="Obornik M."/>
            <person name="Reyes-Prieto A."/>
            <person name="Armbrust E.V."/>
            <person name="Aves S.J."/>
            <person name="Beiko R.G."/>
            <person name="Coutinho P."/>
            <person name="Dacks J.B."/>
            <person name="Durnford D.G."/>
            <person name="Fast N.M."/>
            <person name="Green B.R."/>
            <person name="Grisdale C.J."/>
            <person name="Hempel F."/>
            <person name="Henrissat B."/>
            <person name="Hoppner M.P."/>
            <person name="Ishida K."/>
            <person name="Kim E."/>
            <person name="Koreny L."/>
            <person name="Kroth P.G."/>
            <person name="Liu Y."/>
            <person name="Malik S.B."/>
            <person name="Maier U.G."/>
            <person name="McRose D."/>
            <person name="Mock T."/>
            <person name="Neilson J.A."/>
            <person name="Onodera N.T."/>
            <person name="Poole A.M."/>
            <person name="Pritham E.J."/>
            <person name="Richards T.A."/>
            <person name="Rocap G."/>
            <person name="Roy S.W."/>
            <person name="Sarai C."/>
            <person name="Schaack S."/>
            <person name="Shirato S."/>
            <person name="Slamovits C.H."/>
            <person name="Spencer D.F."/>
            <person name="Suzuki S."/>
            <person name="Worden A.Z."/>
            <person name="Zauner S."/>
            <person name="Barry K."/>
            <person name="Bell C."/>
            <person name="Bharti A.K."/>
            <person name="Crow J.A."/>
            <person name="Grimwood J."/>
            <person name="Kramer R."/>
            <person name="Lindquist E."/>
            <person name="Lucas S."/>
            <person name="Salamov A."/>
            <person name="McFadden G.I."/>
            <person name="Lane C.E."/>
            <person name="Keeling P.J."/>
            <person name="Gray M.W."/>
            <person name="Grigoriev I.V."/>
            <person name="Archibald J.M."/>
        </authorList>
    </citation>
    <scope>NUCLEOTIDE SEQUENCE</scope>
    <source>
        <strain evidence="3 5">CCMP2712</strain>
    </source>
</reference>
<name>L1IWJ2_GUITC</name>
<dbReference type="EnsemblProtists" id="EKX40467">
    <property type="protein sequence ID" value="EKX40467"/>
    <property type="gene ID" value="GUITHDRAFT_142774"/>
</dbReference>
<feature type="domain" description="Methyltransferase" evidence="2">
    <location>
        <begin position="256"/>
        <end position="373"/>
    </location>
</feature>
<dbReference type="OrthoDB" id="10258156at2759"/>
<dbReference type="KEGG" id="gtt:GUITHDRAFT_142774"/>
<dbReference type="PANTHER" id="PTHR13369">
    <property type="match status" value="1"/>
</dbReference>
<dbReference type="GO" id="GO:0005737">
    <property type="term" value="C:cytoplasm"/>
    <property type="evidence" value="ECO:0007669"/>
    <property type="project" value="TreeGrafter"/>
</dbReference>
<proteinExistence type="predicted"/>
<dbReference type="PaxDb" id="55529-EKX40467"/>
<organism evidence="3">
    <name type="scientific">Guillardia theta (strain CCMP2712)</name>
    <name type="common">Cryptophyte</name>
    <dbReference type="NCBI Taxonomy" id="905079"/>
    <lineage>
        <taxon>Eukaryota</taxon>
        <taxon>Cryptophyceae</taxon>
        <taxon>Pyrenomonadales</taxon>
        <taxon>Geminigeraceae</taxon>
        <taxon>Guillardia</taxon>
    </lineage>
</organism>
<dbReference type="GeneID" id="19047032"/>
<gene>
    <name evidence="3" type="ORF">GUITHDRAFT_142774</name>
</gene>
<dbReference type="eggNOG" id="ENOG502SA2P">
    <property type="taxonomic scope" value="Eukaryota"/>
</dbReference>
<dbReference type="InterPro" id="IPR029063">
    <property type="entry name" value="SAM-dependent_MTases_sf"/>
</dbReference>
<dbReference type="Gene3D" id="3.40.50.150">
    <property type="entry name" value="Vaccinia Virus protein VP39"/>
    <property type="match status" value="1"/>
</dbReference>
<dbReference type="Proteomes" id="UP000011087">
    <property type="component" value="Unassembled WGS sequence"/>
</dbReference>
<keyword evidence="5" id="KW-1185">Reference proteome</keyword>
<sequence>MSKHLIFLELKPLRRCMQPEGASKMEEDTPQLQVMLDVSRWRGSVPFEVEATLLRPEAEAWFQGLCGKSLRHGDALVYCFDACMLSAKPHPVYIQSMIELMRNESVGVKRVAESLEMSEDAVAQLSKLSDKTLRQQAARISRLLQGRNAQASRLRPCKIDKELLDALEQASKTQAKFHMKRIETTGDFDVVITIPSQSEESEQKRRDAYAHGKKAPQVRWMLQRLNELFGGRAKSSWFAGEVPAHQDGNIAWEDGNGWTVVDVGGGRGDLTVNIAKYMSKLKVEMLEVNLPSLEAARTVATEVKDAEGREIAERIRFREENVTELLARRGIVEGGGEKERLVLVGLHACGGLTDAILSLARREKAPFLCCPCCFLKHFHLRELAHNAGQSEQESNMLREEERGESRPGEEAAGSKGDTSCDEWEER</sequence>
<dbReference type="InterPro" id="IPR025714">
    <property type="entry name" value="Methyltranfer_dom"/>
</dbReference>
<dbReference type="RefSeq" id="XP_005827447.1">
    <property type="nucleotide sequence ID" value="XM_005827390.1"/>
</dbReference>
<dbReference type="HOGENOM" id="CLU_644731_0_0_1"/>
<evidence type="ECO:0000313" key="3">
    <source>
        <dbReference type="EMBL" id="EKX40467.1"/>
    </source>
</evidence>
<dbReference type="SUPFAM" id="SSF53335">
    <property type="entry name" value="S-adenosyl-L-methionine-dependent methyltransferases"/>
    <property type="match status" value="1"/>
</dbReference>
<feature type="compositionally biased region" description="Basic and acidic residues" evidence="1">
    <location>
        <begin position="396"/>
        <end position="409"/>
    </location>
</feature>